<dbReference type="Proteomes" id="UP000230842">
    <property type="component" value="Unassembled WGS sequence"/>
</dbReference>
<sequence length="54" mass="5987">MATPEPLDARLRDQDALDEIEMTSALMIAASESCERLSQRRVDEILGIAPEGRD</sequence>
<dbReference type="AlphaFoldDB" id="A0A2M9BGV1"/>
<name>A0A2M9BGV1_9ACTN</name>
<dbReference type="EMBL" id="PGEZ01000001">
    <property type="protein sequence ID" value="PJJ57159.1"/>
    <property type="molecule type" value="Genomic_DNA"/>
</dbReference>
<comment type="caution">
    <text evidence="1">The sequence shown here is derived from an EMBL/GenBank/DDBJ whole genome shotgun (WGS) entry which is preliminary data.</text>
</comment>
<reference evidence="1 2" key="1">
    <citation type="submission" date="2017-11" db="EMBL/GenBank/DDBJ databases">
        <title>Genomic Encyclopedia of Archaeal and Bacterial Type Strains, Phase II (KMG-II): From Individual Species to Whole Genera.</title>
        <authorList>
            <person name="Goeker M."/>
        </authorList>
    </citation>
    <scope>NUCLEOTIDE SEQUENCE [LARGE SCALE GENOMIC DNA]</scope>
    <source>
        <strain evidence="1 2">DSM 27763</strain>
    </source>
</reference>
<evidence type="ECO:0000313" key="1">
    <source>
        <dbReference type="EMBL" id="PJJ57159.1"/>
    </source>
</evidence>
<dbReference type="RefSeq" id="WP_170224761.1">
    <property type="nucleotide sequence ID" value="NZ_PGEZ01000001.1"/>
</dbReference>
<proteinExistence type="predicted"/>
<keyword evidence="2" id="KW-1185">Reference proteome</keyword>
<protein>
    <submittedName>
        <fullName evidence="1">Uncharacterized protein</fullName>
    </submittedName>
</protein>
<organism evidence="1 2">
    <name type="scientific">Mumia flava</name>
    <dbReference type="NCBI Taxonomy" id="1348852"/>
    <lineage>
        <taxon>Bacteria</taxon>
        <taxon>Bacillati</taxon>
        <taxon>Actinomycetota</taxon>
        <taxon>Actinomycetes</taxon>
        <taxon>Propionibacteriales</taxon>
        <taxon>Nocardioidaceae</taxon>
        <taxon>Mumia</taxon>
    </lineage>
</organism>
<accession>A0A2M9BGV1</accession>
<gene>
    <name evidence="1" type="ORF">CLV56_1380</name>
</gene>
<evidence type="ECO:0000313" key="2">
    <source>
        <dbReference type="Proteomes" id="UP000230842"/>
    </source>
</evidence>